<reference evidence="2" key="1">
    <citation type="submission" date="2013-11" db="EMBL/GenBank/DDBJ databases">
        <authorList>
            <person name="Hoang H.T."/>
            <person name="Killian M.L."/>
            <person name="Madson D.M."/>
            <person name="Arruda P.H.E."/>
            <person name="Sun D."/>
            <person name="Schwartz K.J."/>
            <person name="Yoon K."/>
        </authorList>
    </citation>
    <scope>NUCLEOTIDE SEQUENCE [LARGE SCALE GENOMIC DNA]</scope>
    <source>
        <strain evidence="2">CDK2</strain>
    </source>
</reference>
<gene>
    <name evidence="1" type="ORF">SY89_01219</name>
</gene>
<organism evidence="1 2">
    <name type="scientific">Halolamina pelagica</name>
    <dbReference type="NCBI Taxonomy" id="699431"/>
    <lineage>
        <taxon>Archaea</taxon>
        <taxon>Methanobacteriati</taxon>
        <taxon>Methanobacteriota</taxon>
        <taxon>Stenosarchaea group</taxon>
        <taxon>Halobacteria</taxon>
        <taxon>Halobacteriales</taxon>
        <taxon>Haloferacaceae</taxon>
    </lineage>
</organism>
<comment type="caution">
    <text evidence="1">The sequence shown here is derived from an EMBL/GenBank/DDBJ whole genome shotgun (WGS) entry which is preliminary data.</text>
</comment>
<dbReference type="EMBL" id="LGUC01000001">
    <property type="protein sequence ID" value="KPN30484.1"/>
    <property type="molecule type" value="Genomic_DNA"/>
</dbReference>
<dbReference type="Proteomes" id="UP000050535">
    <property type="component" value="Unassembled WGS sequence"/>
</dbReference>
<dbReference type="RefSeq" id="WP_054583447.1">
    <property type="nucleotide sequence ID" value="NZ_LGUC01000001.1"/>
</dbReference>
<evidence type="ECO:0000313" key="1">
    <source>
        <dbReference type="EMBL" id="KPN30484.1"/>
    </source>
</evidence>
<protein>
    <submittedName>
        <fullName evidence="1">Uncharacterized protein</fullName>
    </submittedName>
</protein>
<dbReference type="OrthoDB" id="311580at2157"/>
<proteinExistence type="predicted"/>
<sequence>MSRLTDAIRARFGEDIFRRMAIAAVLTALLMGSLGVADPFYSPPEPRTVDTDAPPEQVALDALNTTATNDYRMDWITPCDQENVTRRDGGCVFLRYTVERSDREFDTDNGEGYFGSGPDVYADAVSATYYDFPEGPDRSRSRALNLWEGADRLDRSDLAATLADSAVETTVSESNGTIRLRTDNDTVASRLLGTSANASAPPESFDANVTVTVDADSGRLRAITIYSANGNDTDWQRYRYDRWNDVTVERPAGSSRPILGWVFDAINREHRP</sequence>
<name>A0A0P7GP33_9EURY</name>
<dbReference type="AlphaFoldDB" id="A0A0P7GP33"/>
<evidence type="ECO:0000313" key="2">
    <source>
        <dbReference type="Proteomes" id="UP000050535"/>
    </source>
</evidence>
<accession>A0A0P7GP33</accession>
<dbReference type="STRING" id="699431.SY89_01219"/>
<keyword evidence="2" id="KW-1185">Reference proteome</keyword>